<comment type="caution">
    <text evidence="2">The sequence shown here is derived from an EMBL/GenBank/DDBJ whole genome shotgun (WGS) entry which is preliminary data.</text>
</comment>
<reference evidence="2 3" key="1">
    <citation type="submission" date="2010-06" db="EMBL/GenBank/DDBJ databases">
        <authorList>
            <person name="Muzny D."/>
            <person name="Qin X."/>
            <person name="Buhay C."/>
            <person name="Dugan-Rocha S."/>
            <person name="Ding Y."/>
            <person name="Chen G."/>
            <person name="Hawes A."/>
            <person name="Holder M."/>
            <person name="Jhangiani S."/>
            <person name="Johnson A."/>
            <person name="Khan Z."/>
            <person name="Li Z."/>
            <person name="Liu W."/>
            <person name="Liu X."/>
            <person name="Perez L."/>
            <person name="Shen H."/>
            <person name="Wang Q."/>
            <person name="Watt J."/>
            <person name="Xi L."/>
            <person name="Xin Y."/>
            <person name="Zhou J."/>
            <person name="Deng J."/>
            <person name="Jiang H."/>
            <person name="Liu Y."/>
            <person name="Qu J."/>
            <person name="Song X.-Z."/>
            <person name="Zhang L."/>
            <person name="Villasana D."/>
            <person name="Johnson A."/>
            <person name="Liu J."/>
            <person name="Liyanage D."/>
            <person name="Lorensuhewa L."/>
            <person name="Robinson T."/>
            <person name="Song A."/>
            <person name="Song B.-B."/>
            <person name="Dinh H."/>
            <person name="Thornton R."/>
            <person name="Coyle M."/>
            <person name="Francisco L."/>
            <person name="Jackson L."/>
            <person name="Javaid M."/>
            <person name="Korchina V."/>
            <person name="Kovar C."/>
            <person name="Mata R."/>
            <person name="Mathew T."/>
            <person name="Ngo R."/>
            <person name="Nguyen L."/>
            <person name="Nguyen N."/>
            <person name="Okwuonu G."/>
            <person name="Ongeri F."/>
            <person name="Pham C."/>
            <person name="Simmons D."/>
            <person name="Wilczek-Boney K."/>
            <person name="Hale W."/>
            <person name="Jakkamsetti A."/>
            <person name="Pham P."/>
            <person name="Ruth R."/>
            <person name="San Lucas F."/>
            <person name="Warren J."/>
            <person name="Zhang J."/>
            <person name="Zhao Z."/>
            <person name="Zhou C."/>
            <person name="Zhu D."/>
            <person name="Lee S."/>
            <person name="Bess C."/>
            <person name="Blankenburg K."/>
            <person name="Forbes L."/>
            <person name="Fu Q."/>
            <person name="Gubbala S."/>
            <person name="Hirani K."/>
            <person name="Jayaseelan J.C."/>
            <person name="Lara F."/>
            <person name="Munidasa M."/>
            <person name="Palculict T."/>
            <person name="Patil S."/>
            <person name="Pu L.-L."/>
            <person name="Saada N."/>
            <person name="Tang L."/>
            <person name="Weissenberger G."/>
            <person name="Zhu Y."/>
            <person name="Hemphill L."/>
            <person name="Shang Y."/>
            <person name="Youmans B."/>
            <person name="Ayvaz T."/>
            <person name="Ross M."/>
            <person name="Santibanez J."/>
            <person name="Aqrawi P."/>
            <person name="Gross S."/>
            <person name="Joshi V."/>
            <person name="Fowler G."/>
            <person name="Nazareth L."/>
            <person name="Reid J."/>
            <person name="Worley K."/>
            <person name="Petrosino J."/>
            <person name="Highlander S."/>
            <person name="Gibbs R."/>
        </authorList>
    </citation>
    <scope>NUCLEOTIDE SEQUENCE [LARGE SCALE GENOMIC DNA]</scope>
    <source>
        <strain evidence="2 3">JV-V03</strain>
    </source>
</reference>
<proteinExistence type="predicted"/>
<sequence>MKKEKITTIIMLIILLVIEAISVFRMIGGHQPIAATAHTLIGVAFLLCGIYALKVANKPDNNPMDIRASFVYPMIMANLFMLIVIAIHDMDHMRQAMEWGYVFTPQLLMVNLIVYIPNTLSFILIAKRKFAGIWASIISGVLIAGAFLKLHLLGATIKVWGPWNRSFFALHVDSLSWWILAFTAIFGVLLSMYSCYILGREFQRRDQLK</sequence>
<feature type="transmembrane region" description="Helical" evidence="1">
    <location>
        <begin position="33"/>
        <end position="56"/>
    </location>
</feature>
<accession>A0AA87A7C6</accession>
<dbReference type="EMBL" id="ACGO02000008">
    <property type="protein sequence ID" value="EFJ68899.1"/>
    <property type="molecule type" value="Genomic_DNA"/>
</dbReference>
<protein>
    <submittedName>
        <fullName evidence="2">Uncharacterized protein</fullName>
    </submittedName>
</protein>
<evidence type="ECO:0000256" key="1">
    <source>
        <dbReference type="SAM" id="Phobius"/>
    </source>
</evidence>
<feature type="transmembrane region" description="Helical" evidence="1">
    <location>
        <begin position="133"/>
        <end position="157"/>
    </location>
</feature>
<feature type="transmembrane region" description="Helical" evidence="1">
    <location>
        <begin position="177"/>
        <end position="199"/>
    </location>
</feature>
<evidence type="ECO:0000313" key="2">
    <source>
        <dbReference type="EMBL" id="EFJ68899.1"/>
    </source>
</evidence>
<evidence type="ECO:0000313" key="3">
    <source>
        <dbReference type="Proteomes" id="UP000003672"/>
    </source>
</evidence>
<feature type="transmembrane region" description="Helical" evidence="1">
    <location>
        <begin position="7"/>
        <end position="27"/>
    </location>
</feature>
<organism evidence="2 3">
    <name type="scientific">Lactobacillus paragasseri JV-V03</name>
    <dbReference type="NCBI Taxonomy" id="525326"/>
    <lineage>
        <taxon>Bacteria</taxon>
        <taxon>Bacillati</taxon>
        <taxon>Bacillota</taxon>
        <taxon>Bacilli</taxon>
        <taxon>Lactobacillales</taxon>
        <taxon>Lactobacillaceae</taxon>
        <taxon>Lactobacillus</taxon>
    </lineage>
</organism>
<feature type="transmembrane region" description="Helical" evidence="1">
    <location>
        <begin position="107"/>
        <end position="126"/>
    </location>
</feature>
<keyword evidence="1" id="KW-0472">Membrane</keyword>
<dbReference type="RefSeq" id="WP_003650011.1">
    <property type="nucleotide sequence ID" value="NZ_CP040500.1"/>
</dbReference>
<name>A0AA87A7C6_9LACO</name>
<keyword evidence="1" id="KW-1133">Transmembrane helix</keyword>
<gene>
    <name evidence="2" type="ORF">HMPREF0514_11898</name>
</gene>
<dbReference type="AlphaFoldDB" id="A0AA87A7C6"/>
<feature type="transmembrane region" description="Helical" evidence="1">
    <location>
        <begin position="68"/>
        <end position="87"/>
    </location>
</feature>
<dbReference type="Proteomes" id="UP000003672">
    <property type="component" value="Unassembled WGS sequence"/>
</dbReference>
<keyword evidence="1" id="KW-0812">Transmembrane</keyword>